<name>B7ETQ3_ORYSJ</name>
<dbReference type="AlphaFoldDB" id="B7ETQ3"/>
<accession>B7ETQ3</accession>
<proteinExistence type="evidence at transcript level"/>
<sequence>MGSVMGSLALAYHDAREFRMETKRKAEHEVNLLRPPALLHWDGGDGEQPPPLDERRRIVQRWIEYEKRKGPRRFEYLPGLVQPKSLSPLIRYCTSLCSFSLFVLINHVKRSVEIYHVCERKKIGNCKIVLYVNDLKKSSKISNAQLSCTILII</sequence>
<evidence type="ECO:0000313" key="1">
    <source>
        <dbReference type="EMBL" id="BAG95750.1"/>
    </source>
</evidence>
<dbReference type="EMBL" id="AK102854">
    <property type="protein sequence ID" value="BAG95750.1"/>
    <property type="molecule type" value="mRNA"/>
</dbReference>
<organism evidence="1">
    <name type="scientific">Oryza sativa subsp. japonica</name>
    <name type="common">Rice</name>
    <dbReference type="NCBI Taxonomy" id="39947"/>
    <lineage>
        <taxon>Eukaryota</taxon>
        <taxon>Viridiplantae</taxon>
        <taxon>Streptophyta</taxon>
        <taxon>Embryophyta</taxon>
        <taxon>Tracheophyta</taxon>
        <taxon>Spermatophyta</taxon>
        <taxon>Magnoliopsida</taxon>
        <taxon>Liliopsida</taxon>
        <taxon>Poales</taxon>
        <taxon>Poaceae</taxon>
        <taxon>BOP clade</taxon>
        <taxon>Oryzoideae</taxon>
        <taxon>Oryzeae</taxon>
        <taxon>Oryzinae</taxon>
        <taxon>Oryza</taxon>
        <taxon>Oryza sativa</taxon>
    </lineage>
</organism>
<protein>
    <submittedName>
        <fullName evidence="1">cDNA clone:J033110L02, full insert sequence</fullName>
    </submittedName>
</protein>
<reference evidence="1" key="1">
    <citation type="journal article" date="2003" name="Science">
        <title>Collection, Mapping, and Annotation of Over 28,000 cDNA Clones from japonica Rice.</title>
        <authorList>
            <person name="Kikuchi S."/>
            <person name="Satoh K."/>
            <person name="Nagata T."/>
            <person name="Kawagashira N."/>
            <person name="Doi K."/>
            <person name="Kishimoto N."/>
            <person name="Yazaki J."/>
            <person name="Ishikawa M."/>
            <person name="Yamada H."/>
            <person name="Ooka H."/>
            <person name="Hotta I."/>
            <person name="Kojima K."/>
            <person name="Namiki T."/>
            <person name="Ohneda E."/>
            <person name="Yahagi W."/>
            <person name="Suzuki K."/>
            <person name="Li C."/>
            <person name="Ohtsuki K."/>
            <person name="Shishiki T."/>
            <person name="Otomo Y."/>
            <person name="Murakami K."/>
            <person name="Iida Y."/>
            <person name="Sugano S."/>
            <person name="Fujimura T."/>
            <person name="Suzuki Y."/>
            <person name="Tsunoda Y."/>
            <person name="Kurosaki T."/>
            <person name="Kodama T."/>
            <person name="Masuda H."/>
            <person name="Kobayashi M."/>
            <person name="Xie Q."/>
            <person name="Lu M."/>
            <person name="Narikawa R."/>
            <person name="Sugiyama A."/>
            <person name="Mizuno K."/>
            <person name="Yokomizo S."/>
            <person name="Niikura J."/>
            <person name="Ikeda R."/>
            <person name="Ishibiki J."/>
            <person name="Kawamata M."/>
            <person name="Yoshimura A."/>
            <person name="Miura J."/>
            <person name="Kusumegi T."/>
            <person name="Oka M."/>
            <person name="Ryu R."/>
            <person name="Ueda M."/>
            <person name="Matsubara K."/>
            <person name="Kawai J."/>
            <person name="Carninci P."/>
            <person name="Adachi J."/>
            <person name="Aizawa K."/>
            <person name="Arakawa T."/>
            <person name="Fukuda S."/>
            <person name="Hara A."/>
            <person name="Hashidume W."/>
            <person name="Hayatsu N."/>
            <person name="Imotani K."/>
            <person name="Ishii Y."/>
            <person name="Itoh M."/>
            <person name="Kagawa I."/>
            <person name="Kondo S."/>
            <person name="Konno H."/>
            <person name="Miyazaki A."/>
            <person name="Osato N."/>
            <person name="Ota Y."/>
            <person name="Saito R."/>
            <person name="Sasaki D."/>
            <person name="Sato K."/>
            <person name="Shibata K."/>
            <person name="Shinagawa A."/>
            <person name="Shiraki T."/>
            <person name="Yoshino M."/>
            <person name="Hayashizaki Y."/>
        </authorList>
    </citation>
    <scope>NUCLEOTIDE SEQUENCE</scope>
</reference>